<sequence>MSIKLRFYRVILGLSLTVIIILAINFIASRPNEITLKEAYLLGLNKAKGWDPNAALIIMTSVDDKKEGSKGSNGKRRNWNLIFGVPETNKQLIITINDKDIINSKSNEDIIMKKSMIVSLEDIKVDSPEALKQTLEKHPIEPGKDWAEGHHFGLYKIEESGKTAETVTGFDNGKFTKIALDASKGELLN</sequence>
<keyword evidence="1" id="KW-0472">Membrane</keyword>
<proteinExistence type="predicted"/>
<name>A0ABX1Z5N3_9BACL</name>
<evidence type="ECO:0000313" key="2">
    <source>
        <dbReference type="EMBL" id="NOU88582.1"/>
    </source>
</evidence>
<feature type="transmembrane region" description="Helical" evidence="1">
    <location>
        <begin position="7"/>
        <end position="28"/>
    </location>
</feature>
<keyword evidence="1" id="KW-0812">Transmembrane</keyword>
<evidence type="ECO:0000313" key="3">
    <source>
        <dbReference type="Proteomes" id="UP000658690"/>
    </source>
</evidence>
<dbReference type="EMBL" id="WHOC01000123">
    <property type="protein sequence ID" value="NOU88582.1"/>
    <property type="molecule type" value="Genomic_DNA"/>
</dbReference>
<accession>A0ABX1Z5N3</accession>
<protein>
    <submittedName>
        <fullName evidence="2">Uncharacterized protein</fullName>
    </submittedName>
</protein>
<dbReference type="RefSeq" id="WP_171691597.1">
    <property type="nucleotide sequence ID" value="NZ_WHOC01000123.1"/>
</dbReference>
<gene>
    <name evidence="2" type="ORF">GC102_22915</name>
</gene>
<reference evidence="2 3" key="1">
    <citation type="submission" date="2019-10" db="EMBL/GenBank/DDBJ databases">
        <title>Description of Paenibacillus choica sp. nov.</title>
        <authorList>
            <person name="Carlier A."/>
            <person name="Qi S."/>
        </authorList>
    </citation>
    <scope>NUCLEOTIDE SEQUENCE [LARGE SCALE GENOMIC DNA]</scope>
    <source>
        <strain evidence="2 3">LMG 31460</strain>
    </source>
</reference>
<evidence type="ECO:0000256" key="1">
    <source>
        <dbReference type="SAM" id="Phobius"/>
    </source>
</evidence>
<keyword evidence="1" id="KW-1133">Transmembrane helix</keyword>
<keyword evidence="3" id="KW-1185">Reference proteome</keyword>
<organism evidence="2 3">
    <name type="scientific">Paenibacillus germinis</name>
    <dbReference type="NCBI Taxonomy" id="2654979"/>
    <lineage>
        <taxon>Bacteria</taxon>
        <taxon>Bacillati</taxon>
        <taxon>Bacillota</taxon>
        <taxon>Bacilli</taxon>
        <taxon>Bacillales</taxon>
        <taxon>Paenibacillaceae</taxon>
        <taxon>Paenibacillus</taxon>
    </lineage>
</organism>
<dbReference type="Proteomes" id="UP000658690">
    <property type="component" value="Unassembled WGS sequence"/>
</dbReference>
<comment type="caution">
    <text evidence="2">The sequence shown here is derived from an EMBL/GenBank/DDBJ whole genome shotgun (WGS) entry which is preliminary data.</text>
</comment>